<dbReference type="InterPro" id="IPR002765">
    <property type="entry name" value="UPF0145_YbjQ-like"/>
</dbReference>
<organism evidence="3 4">
    <name type="scientific">Candidatus Yanofskybacteria bacterium CG10_big_fil_rev_8_21_14_0_10_46_23</name>
    <dbReference type="NCBI Taxonomy" id="1975098"/>
    <lineage>
        <taxon>Bacteria</taxon>
        <taxon>Candidatus Yanofskyibacteriota</taxon>
    </lineage>
</organism>
<comment type="caution">
    <text evidence="3">The sequence shown here is derived from an EMBL/GenBank/DDBJ whole genome shotgun (WGS) entry which is preliminary data.</text>
</comment>
<proteinExistence type="inferred from homology"/>
<name>A0A2H0R4V9_9BACT</name>
<dbReference type="PANTHER" id="PTHR34068">
    <property type="entry name" value="UPF0145 PROTEIN YBJQ"/>
    <property type="match status" value="1"/>
</dbReference>
<accession>A0A2H0R4V9</accession>
<sequence>MIMTTTESIPGREVTQILGVVRGNTIRAKHLGKDIMAGLRNLVGGEIKEYVQALTEAREQAIERMAAQANDLGADAVINIRFATSQIMTGAAELLAYGTAVKLN</sequence>
<dbReference type="InterPro" id="IPR035439">
    <property type="entry name" value="UPF0145_dom_sf"/>
</dbReference>
<gene>
    <name evidence="3" type="ORF">COV31_00415</name>
</gene>
<dbReference type="AlphaFoldDB" id="A0A2H0R4V9"/>
<dbReference type="Gene3D" id="3.30.110.70">
    <property type="entry name" value="Hypothetical protein apc22750. Chain B"/>
    <property type="match status" value="1"/>
</dbReference>
<dbReference type="Pfam" id="PF01906">
    <property type="entry name" value="YbjQ_1"/>
    <property type="match status" value="1"/>
</dbReference>
<reference evidence="3 4" key="1">
    <citation type="submission" date="2017-09" db="EMBL/GenBank/DDBJ databases">
        <title>Depth-based differentiation of microbial function through sediment-hosted aquifers and enrichment of novel symbionts in the deep terrestrial subsurface.</title>
        <authorList>
            <person name="Probst A.J."/>
            <person name="Ladd B."/>
            <person name="Jarett J.K."/>
            <person name="Geller-Mcgrath D.E."/>
            <person name="Sieber C.M."/>
            <person name="Emerson J.B."/>
            <person name="Anantharaman K."/>
            <person name="Thomas B.C."/>
            <person name="Malmstrom R."/>
            <person name="Stieglmeier M."/>
            <person name="Klingl A."/>
            <person name="Woyke T."/>
            <person name="Ryan C.M."/>
            <person name="Banfield J.F."/>
        </authorList>
    </citation>
    <scope>NUCLEOTIDE SEQUENCE [LARGE SCALE GENOMIC DNA]</scope>
    <source>
        <strain evidence="3">CG10_big_fil_rev_8_21_14_0_10_46_23</strain>
    </source>
</reference>
<dbReference type="HAMAP" id="MF_00338">
    <property type="entry name" value="UPF0145"/>
    <property type="match status" value="1"/>
</dbReference>
<dbReference type="EMBL" id="PCXO01000004">
    <property type="protein sequence ID" value="PIR41559.1"/>
    <property type="molecule type" value="Genomic_DNA"/>
</dbReference>
<evidence type="ECO:0000313" key="4">
    <source>
        <dbReference type="Proteomes" id="UP000230232"/>
    </source>
</evidence>
<protein>
    <recommendedName>
        <fullName evidence="2">UPF0145 protein COV31_00415</fullName>
    </recommendedName>
</protein>
<dbReference type="PANTHER" id="PTHR34068:SF2">
    <property type="entry name" value="UPF0145 PROTEIN SCO3412"/>
    <property type="match status" value="1"/>
</dbReference>
<evidence type="ECO:0000313" key="3">
    <source>
        <dbReference type="EMBL" id="PIR41559.1"/>
    </source>
</evidence>
<evidence type="ECO:0000256" key="1">
    <source>
        <dbReference type="ARBA" id="ARBA00010751"/>
    </source>
</evidence>
<comment type="similarity">
    <text evidence="1 2">Belongs to the UPF0145 family.</text>
</comment>
<dbReference type="Proteomes" id="UP000230232">
    <property type="component" value="Unassembled WGS sequence"/>
</dbReference>
<evidence type="ECO:0000256" key="2">
    <source>
        <dbReference type="HAMAP-Rule" id="MF_00338"/>
    </source>
</evidence>
<dbReference type="SUPFAM" id="SSF117782">
    <property type="entry name" value="YbjQ-like"/>
    <property type="match status" value="1"/>
</dbReference>